<keyword evidence="3" id="KW-1185">Reference proteome</keyword>
<keyword evidence="1" id="KW-0732">Signal</keyword>
<reference evidence="2 3" key="1">
    <citation type="submission" date="2024-01" db="EMBL/GenBank/DDBJ databases">
        <title>The genomes of 5 underutilized Papilionoideae crops provide insights into root nodulation and disease resistance.</title>
        <authorList>
            <person name="Yuan L."/>
        </authorList>
    </citation>
    <scope>NUCLEOTIDE SEQUENCE [LARGE SCALE GENOMIC DNA]</scope>
    <source>
        <strain evidence="2">LY-2023</strain>
        <tissue evidence="2">Leaf</tissue>
    </source>
</reference>
<proteinExistence type="predicted"/>
<evidence type="ECO:0000256" key="1">
    <source>
        <dbReference type="SAM" id="SignalP"/>
    </source>
</evidence>
<evidence type="ECO:0000313" key="3">
    <source>
        <dbReference type="Proteomes" id="UP001359559"/>
    </source>
</evidence>
<dbReference type="AlphaFoldDB" id="A0AAN9J7W6"/>
<gene>
    <name evidence="2" type="ORF">RJT34_16187</name>
</gene>
<feature type="chain" id="PRO_5042892089" evidence="1">
    <location>
        <begin position="22"/>
        <end position="72"/>
    </location>
</feature>
<dbReference type="EMBL" id="JAYKXN010000004">
    <property type="protein sequence ID" value="KAK7293324.1"/>
    <property type="molecule type" value="Genomic_DNA"/>
</dbReference>
<protein>
    <submittedName>
        <fullName evidence="2">Uncharacterized protein</fullName>
    </submittedName>
</protein>
<comment type="caution">
    <text evidence="2">The sequence shown here is derived from an EMBL/GenBank/DDBJ whole genome shotgun (WGS) entry which is preliminary data.</text>
</comment>
<organism evidence="2 3">
    <name type="scientific">Clitoria ternatea</name>
    <name type="common">Butterfly pea</name>
    <dbReference type="NCBI Taxonomy" id="43366"/>
    <lineage>
        <taxon>Eukaryota</taxon>
        <taxon>Viridiplantae</taxon>
        <taxon>Streptophyta</taxon>
        <taxon>Embryophyta</taxon>
        <taxon>Tracheophyta</taxon>
        <taxon>Spermatophyta</taxon>
        <taxon>Magnoliopsida</taxon>
        <taxon>eudicotyledons</taxon>
        <taxon>Gunneridae</taxon>
        <taxon>Pentapetalae</taxon>
        <taxon>rosids</taxon>
        <taxon>fabids</taxon>
        <taxon>Fabales</taxon>
        <taxon>Fabaceae</taxon>
        <taxon>Papilionoideae</taxon>
        <taxon>50 kb inversion clade</taxon>
        <taxon>NPAAA clade</taxon>
        <taxon>indigoferoid/millettioid clade</taxon>
        <taxon>Phaseoleae</taxon>
        <taxon>Clitoria</taxon>
    </lineage>
</organism>
<evidence type="ECO:0000313" key="2">
    <source>
        <dbReference type="EMBL" id="KAK7293324.1"/>
    </source>
</evidence>
<dbReference type="Proteomes" id="UP001359559">
    <property type="component" value="Unassembled WGS sequence"/>
</dbReference>
<name>A0AAN9J7W6_CLITE</name>
<accession>A0AAN9J7W6</accession>
<sequence>MMLLFFLDEFMMLLLKYPTFWEHWSFDVTLELPCQRVSIGFAPFKFKICTDLSRHFDENVRCLEAIYAQEKI</sequence>
<feature type="signal peptide" evidence="1">
    <location>
        <begin position="1"/>
        <end position="21"/>
    </location>
</feature>